<dbReference type="KEGG" id="pasa:BAOM_0886"/>
<reference evidence="1 2" key="1">
    <citation type="submission" date="2018-01" db="EMBL/GenBank/DDBJ databases">
        <title>Bacillus asahii Genome sequencing and assembly.</title>
        <authorList>
            <person name="Jiang H."/>
            <person name="Feng Y."/>
            <person name="Zhao F."/>
            <person name="Lin X."/>
        </authorList>
    </citation>
    <scope>NUCLEOTIDE SEQUENCE [LARGE SCALE GENOMIC DNA]</scope>
    <source>
        <strain evidence="1 2">OM18</strain>
    </source>
</reference>
<dbReference type="AlphaFoldDB" id="A0A3Q9RKM3"/>
<accession>A0A3Q9RKM3</accession>
<dbReference type="EMBL" id="CP026095">
    <property type="protein sequence ID" value="AZV41497.1"/>
    <property type="molecule type" value="Genomic_DNA"/>
</dbReference>
<sequence length="103" mass="11810">MVLTKIKANWKGEAVRHFMTELIDYAGLFPSASLPLSKAISSYQSYIKGSNGWMLRTFVISVTRLKELEPFEACFNETGRVENITINPYNSQCLCCFMRNLQF</sequence>
<gene>
    <name evidence="1" type="ORF">BAOM_0886</name>
</gene>
<evidence type="ECO:0000313" key="2">
    <source>
        <dbReference type="Proteomes" id="UP000283095"/>
    </source>
</evidence>
<protein>
    <submittedName>
        <fullName evidence="1">Uncharacterized protein</fullName>
    </submittedName>
</protein>
<organism evidence="1 2">
    <name type="scientific">Peribacillus asahii</name>
    <dbReference type="NCBI Taxonomy" id="228899"/>
    <lineage>
        <taxon>Bacteria</taxon>
        <taxon>Bacillati</taxon>
        <taxon>Bacillota</taxon>
        <taxon>Bacilli</taxon>
        <taxon>Bacillales</taxon>
        <taxon>Bacillaceae</taxon>
        <taxon>Peribacillus</taxon>
    </lineage>
</organism>
<dbReference type="Proteomes" id="UP000283095">
    <property type="component" value="Chromosome"/>
</dbReference>
<evidence type="ECO:0000313" key="1">
    <source>
        <dbReference type="EMBL" id="AZV41497.1"/>
    </source>
</evidence>
<name>A0A3Q9RKM3_9BACI</name>
<proteinExistence type="predicted"/>